<name>A0A1I1CQ15_9PSEU</name>
<reference evidence="2" key="1">
    <citation type="submission" date="2016-10" db="EMBL/GenBank/DDBJ databases">
        <authorList>
            <person name="Varghese N."/>
            <person name="Submissions S."/>
        </authorList>
    </citation>
    <scope>NUCLEOTIDE SEQUENCE [LARGE SCALE GENOMIC DNA]</scope>
    <source>
        <strain evidence="2">CGMCC 4.3568</strain>
    </source>
</reference>
<dbReference type="AlphaFoldDB" id="A0A1I1CQ15"/>
<dbReference type="EMBL" id="FOKG01000032">
    <property type="protein sequence ID" value="SFB62988.1"/>
    <property type="molecule type" value="Genomic_DNA"/>
</dbReference>
<protein>
    <submittedName>
        <fullName evidence="1">NTE family protein</fullName>
    </submittedName>
</protein>
<proteinExistence type="predicted"/>
<evidence type="ECO:0000313" key="2">
    <source>
        <dbReference type="Proteomes" id="UP000243799"/>
    </source>
</evidence>
<accession>A0A1I1CQ15</accession>
<organism evidence="1 2">
    <name type="scientific">Amycolatopsis marina</name>
    <dbReference type="NCBI Taxonomy" id="490629"/>
    <lineage>
        <taxon>Bacteria</taxon>
        <taxon>Bacillati</taxon>
        <taxon>Actinomycetota</taxon>
        <taxon>Actinomycetes</taxon>
        <taxon>Pseudonocardiales</taxon>
        <taxon>Pseudonocardiaceae</taxon>
        <taxon>Amycolatopsis</taxon>
    </lineage>
</organism>
<sequence>MVSMRNQAVPEAPVAAAEVSVLYLPGPAPIRLSPLDFSHANQLVEQAYEAARGYLAALAVHGPGLYGGPGVVV</sequence>
<evidence type="ECO:0000313" key="1">
    <source>
        <dbReference type="EMBL" id="SFB62988.1"/>
    </source>
</evidence>
<gene>
    <name evidence="1" type="ORF">SAMN05216266_13233</name>
</gene>
<dbReference type="STRING" id="490629.SAMN05216266_13233"/>
<dbReference type="Proteomes" id="UP000243799">
    <property type="component" value="Unassembled WGS sequence"/>
</dbReference>
<keyword evidence="2" id="KW-1185">Reference proteome</keyword>